<dbReference type="Proteomes" id="UP000321393">
    <property type="component" value="Unassembled WGS sequence"/>
</dbReference>
<gene>
    <name evidence="2" type="ORF">E5676_scaffold5393G00010</name>
    <name evidence="1" type="ORF">E6C27_scaffold1276G00060</name>
</gene>
<dbReference type="EMBL" id="SSTD01008540">
    <property type="protein sequence ID" value="TYK15355.1"/>
    <property type="molecule type" value="Genomic_DNA"/>
</dbReference>
<dbReference type="Proteomes" id="UP000321947">
    <property type="component" value="Unassembled WGS sequence"/>
</dbReference>
<dbReference type="EMBL" id="SSTE01020942">
    <property type="protein sequence ID" value="KAA0033165.1"/>
    <property type="molecule type" value="Genomic_DNA"/>
</dbReference>
<dbReference type="OrthoDB" id="1699974at2759"/>
<reference evidence="3 4" key="1">
    <citation type="submission" date="2019-08" db="EMBL/GenBank/DDBJ databases">
        <title>Draft genome sequences of two oriental melons (Cucumis melo L. var makuwa).</title>
        <authorList>
            <person name="Kwon S.-Y."/>
        </authorList>
    </citation>
    <scope>NUCLEOTIDE SEQUENCE [LARGE SCALE GENOMIC DNA]</scope>
    <source>
        <strain evidence="4">cv. Chang Bougi</strain>
        <strain evidence="3">cv. SW 3</strain>
        <tissue evidence="2">Leaf</tissue>
    </source>
</reference>
<name>A0A5D3CV17_CUCMM</name>
<evidence type="ECO:0000313" key="1">
    <source>
        <dbReference type="EMBL" id="KAA0033165.1"/>
    </source>
</evidence>
<evidence type="ECO:0000313" key="4">
    <source>
        <dbReference type="Proteomes" id="UP000321947"/>
    </source>
</evidence>
<proteinExistence type="predicted"/>
<comment type="caution">
    <text evidence="2">The sequence shown here is derived from an EMBL/GenBank/DDBJ whole genome shotgun (WGS) entry which is preliminary data.</text>
</comment>
<evidence type="ECO:0000313" key="3">
    <source>
        <dbReference type="Proteomes" id="UP000321393"/>
    </source>
</evidence>
<accession>A0A5D3CV17</accession>
<organism evidence="2 4">
    <name type="scientific">Cucumis melo var. makuwa</name>
    <name type="common">Oriental melon</name>
    <dbReference type="NCBI Taxonomy" id="1194695"/>
    <lineage>
        <taxon>Eukaryota</taxon>
        <taxon>Viridiplantae</taxon>
        <taxon>Streptophyta</taxon>
        <taxon>Embryophyta</taxon>
        <taxon>Tracheophyta</taxon>
        <taxon>Spermatophyta</taxon>
        <taxon>Magnoliopsida</taxon>
        <taxon>eudicotyledons</taxon>
        <taxon>Gunneridae</taxon>
        <taxon>Pentapetalae</taxon>
        <taxon>rosids</taxon>
        <taxon>fabids</taxon>
        <taxon>Cucurbitales</taxon>
        <taxon>Cucurbitaceae</taxon>
        <taxon>Benincaseae</taxon>
        <taxon>Cucumis</taxon>
    </lineage>
</organism>
<dbReference type="AlphaFoldDB" id="A0A5D3CV17"/>
<sequence length="79" mass="9029">MNGKVHMLVGFELGSTTIKACDVITGFYYLCDVRYPNAEGFLALYIGQRYHLQEWCEAKNPSSTAKEFFNMKHSSAWNV</sequence>
<evidence type="ECO:0000313" key="2">
    <source>
        <dbReference type="EMBL" id="TYK15355.1"/>
    </source>
</evidence>
<protein>
    <submittedName>
        <fullName evidence="2">Retrotransposon protein</fullName>
    </submittedName>
</protein>